<organism evidence="1 2">
    <name type="scientific">Symbiodinium microadriaticum</name>
    <name type="common">Dinoflagellate</name>
    <name type="synonym">Zooxanthella microadriatica</name>
    <dbReference type="NCBI Taxonomy" id="2951"/>
    <lineage>
        <taxon>Eukaryota</taxon>
        <taxon>Sar</taxon>
        <taxon>Alveolata</taxon>
        <taxon>Dinophyceae</taxon>
        <taxon>Suessiales</taxon>
        <taxon>Symbiodiniaceae</taxon>
        <taxon>Symbiodinium</taxon>
    </lineage>
</organism>
<dbReference type="Proteomes" id="UP000186817">
    <property type="component" value="Unassembled WGS sequence"/>
</dbReference>
<dbReference type="OrthoDB" id="433694at2759"/>
<evidence type="ECO:0000313" key="1">
    <source>
        <dbReference type="EMBL" id="OLQ05235.1"/>
    </source>
</evidence>
<protein>
    <submittedName>
        <fullName evidence="1">Uncharacterized protein</fullName>
    </submittedName>
</protein>
<gene>
    <name evidence="1" type="ORF">AK812_SmicGene11635</name>
</gene>
<keyword evidence="2" id="KW-1185">Reference proteome</keyword>
<reference evidence="1 2" key="1">
    <citation type="submission" date="2016-02" db="EMBL/GenBank/DDBJ databases">
        <title>Genome analysis of coral dinoflagellate symbionts highlights evolutionary adaptations to a symbiotic lifestyle.</title>
        <authorList>
            <person name="Aranda M."/>
            <person name="Li Y."/>
            <person name="Liew Y.J."/>
            <person name="Baumgarten S."/>
            <person name="Simakov O."/>
            <person name="Wilson M."/>
            <person name="Piel J."/>
            <person name="Ashoor H."/>
            <person name="Bougouffa S."/>
            <person name="Bajic V.B."/>
            <person name="Ryu T."/>
            <person name="Ravasi T."/>
            <person name="Bayer T."/>
            <person name="Micklem G."/>
            <person name="Kim H."/>
            <person name="Bhak J."/>
            <person name="Lajeunesse T.C."/>
            <person name="Voolstra C.R."/>
        </authorList>
    </citation>
    <scope>NUCLEOTIDE SEQUENCE [LARGE SCALE GENOMIC DNA]</scope>
    <source>
        <strain evidence="1 2">CCMP2467</strain>
    </source>
</reference>
<dbReference type="AlphaFoldDB" id="A0A1Q9ECR9"/>
<sequence length="136" mass="14442">MSNRLQESSMVEQAFTVLKSVVGVAQTYTLRNQTACTVKVLVNEDPEALKTVATAKGGLGLEFTLARGDKPIGVGGQAAYAVAQGQRKPVDLTLQPNSQTSATASTNTVFVSAAFWAEGAFKIIWENRNFEASSAD</sequence>
<accession>A0A1Q9ECR9</accession>
<comment type="caution">
    <text evidence="1">The sequence shown here is derived from an EMBL/GenBank/DDBJ whole genome shotgun (WGS) entry which is preliminary data.</text>
</comment>
<dbReference type="EMBL" id="LSRX01000191">
    <property type="protein sequence ID" value="OLQ05235.1"/>
    <property type="molecule type" value="Genomic_DNA"/>
</dbReference>
<proteinExistence type="predicted"/>
<name>A0A1Q9ECR9_SYMMI</name>
<evidence type="ECO:0000313" key="2">
    <source>
        <dbReference type="Proteomes" id="UP000186817"/>
    </source>
</evidence>